<name>A0A2V1GY54_9GAMM</name>
<dbReference type="AlphaFoldDB" id="A0A2V1GY54"/>
<protein>
    <recommendedName>
        <fullName evidence="1">DUF7691 domain-containing protein</fullName>
    </recommendedName>
</protein>
<dbReference type="RefSeq" id="WP_116687790.1">
    <property type="nucleotide sequence ID" value="NZ_CAWNYD010000006.1"/>
</dbReference>
<dbReference type="EMBL" id="QDDL01000006">
    <property type="protein sequence ID" value="PVZ67594.1"/>
    <property type="molecule type" value="Genomic_DNA"/>
</dbReference>
<dbReference type="OrthoDB" id="3476150at2"/>
<sequence>MSYGLMAYRFDYAWVKSQIGGRDRDFLRDFLRQQYDKLESLNDISDNNMSTLECAIALFTQQDRSDLCGYTCWYIIEAAIDNHRNSQFLPNDQWYPSSLPSFLYQLPQVHHCSYISNELAIPSPDDFPGVYLVLNDQLQSLFHQLEEDTSIIEDDEQRQQFLSWLTLSQNHAQDLIIFNY</sequence>
<keyword evidence="3" id="KW-1185">Reference proteome</keyword>
<feature type="domain" description="DUF7691" evidence="1">
    <location>
        <begin position="1"/>
        <end position="180"/>
    </location>
</feature>
<reference evidence="2 3" key="1">
    <citation type="submission" date="2018-04" db="EMBL/GenBank/DDBJ databases">
        <title>Thalassorhabdus spongiae gen. nov., sp. nov., isolated from a marine sponge in South-West Iceland.</title>
        <authorList>
            <person name="Knobloch S."/>
            <person name="Daussin A."/>
            <person name="Johannsson R."/>
            <person name="Marteinsson V.T."/>
        </authorList>
    </citation>
    <scope>NUCLEOTIDE SEQUENCE [LARGE SCALE GENOMIC DNA]</scope>
    <source>
        <strain evidence="2 3">Hp12</strain>
    </source>
</reference>
<gene>
    <name evidence="2" type="ORF">DC094_14235</name>
</gene>
<accession>A0A2V1GY54</accession>
<evidence type="ECO:0000313" key="3">
    <source>
        <dbReference type="Proteomes" id="UP000244906"/>
    </source>
</evidence>
<comment type="caution">
    <text evidence="2">The sequence shown here is derived from an EMBL/GenBank/DDBJ whole genome shotgun (WGS) entry which is preliminary data.</text>
</comment>
<evidence type="ECO:0000259" key="1">
    <source>
        <dbReference type="Pfam" id="PF24740"/>
    </source>
</evidence>
<evidence type="ECO:0000313" key="2">
    <source>
        <dbReference type="EMBL" id="PVZ67594.1"/>
    </source>
</evidence>
<dbReference type="Pfam" id="PF24740">
    <property type="entry name" value="DUF7691"/>
    <property type="match status" value="1"/>
</dbReference>
<dbReference type="InterPro" id="IPR056108">
    <property type="entry name" value="DUF7691"/>
</dbReference>
<proteinExistence type="predicted"/>
<organism evidence="2 3">
    <name type="scientific">Pelagibaculum spongiae</name>
    <dbReference type="NCBI Taxonomy" id="2080658"/>
    <lineage>
        <taxon>Bacteria</taxon>
        <taxon>Pseudomonadati</taxon>
        <taxon>Pseudomonadota</taxon>
        <taxon>Gammaproteobacteria</taxon>
        <taxon>Oceanospirillales</taxon>
        <taxon>Pelagibaculum</taxon>
    </lineage>
</organism>
<dbReference type="Proteomes" id="UP000244906">
    <property type="component" value="Unassembled WGS sequence"/>
</dbReference>